<evidence type="ECO:0000313" key="2">
    <source>
        <dbReference type="EMBL" id="SPC38268.1"/>
    </source>
</evidence>
<reference evidence="2" key="1">
    <citation type="submission" date="2018-01" db="EMBL/GenBank/DDBJ databases">
        <authorList>
            <person name="Chaillou S."/>
        </authorList>
    </citation>
    <scope>NUCLEOTIDE SEQUENCE [LARGE SCALE GENOMIC DNA]</scope>
    <source>
        <strain evidence="2">MFPC41A2801</strain>
    </source>
</reference>
<dbReference type="Proteomes" id="UP000238739">
    <property type="component" value="Unassembled WGS sequence"/>
</dbReference>
<protein>
    <submittedName>
        <fullName evidence="2">Uncharacterized protein</fullName>
    </submittedName>
</protein>
<keyword evidence="1" id="KW-1133">Transmembrane helix</keyword>
<feature type="transmembrane region" description="Helical" evidence="1">
    <location>
        <begin position="180"/>
        <end position="197"/>
    </location>
</feature>
<dbReference type="RefSeq" id="WP_106483169.1">
    <property type="nucleotide sequence ID" value="NZ_LT984417.1"/>
</dbReference>
<name>A0A2N9DUY1_9LACO</name>
<dbReference type="EMBL" id="OGVC01000015">
    <property type="protein sequence ID" value="SPC38268.1"/>
    <property type="molecule type" value="Genomic_DNA"/>
</dbReference>
<dbReference type="AlphaFoldDB" id="A0A2N9DUY1"/>
<comment type="caution">
    <text evidence="2">The sequence shown here is derived from an EMBL/GenBank/DDBJ whole genome shotgun (WGS) entry which is preliminary data.</text>
</comment>
<evidence type="ECO:0000256" key="1">
    <source>
        <dbReference type="SAM" id="Phobius"/>
    </source>
</evidence>
<organism evidence="2 3">
    <name type="scientific">Latilactobacillus fuchuensis</name>
    <dbReference type="NCBI Taxonomy" id="164393"/>
    <lineage>
        <taxon>Bacteria</taxon>
        <taxon>Bacillati</taxon>
        <taxon>Bacillota</taxon>
        <taxon>Bacilli</taxon>
        <taxon>Lactobacillales</taxon>
        <taxon>Lactobacillaceae</taxon>
        <taxon>Latilactobacillus</taxon>
    </lineage>
</organism>
<keyword evidence="1" id="KW-0472">Membrane</keyword>
<gene>
    <name evidence="2" type="ORF">LFUMFP_220029</name>
</gene>
<evidence type="ECO:0000313" key="3">
    <source>
        <dbReference type="Proteomes" id="UP000238739"/>
    </source>
</evidence>
<keyword evidence="1" id="KW-0812">Transmembrane</keyword>
<sequence length="209" mass="23443">MAIFDWFMGTPQQSVLFLIIKIAICATIYLITITLSSVKNVNKDSLNQNNSHLGIPLRWLVLTVVCWIGSVLILIGNLDSLINPDHDSYLSGLLFFGTWIVLSLGWTIIAWSVLLINIKKSSKSATEKEVLYLNNNLTLNAGITGLMFGMVGVIMLTMVFGSPDKIAATSKTFEFHPLRIVGFILSFAIPLYLLVKIPKWFRQYVEKFI</sequence>
<keyword evidence="3" id="KW-1185">Reference proteome</keyword>
<feature type="transmembrane region" description="Helical" evidence="1">
    <location>
        <begin position="137"/>
        <end position="160"/>
    </location>
</feature>
<feature type="transmembrane region" description="Helical" evidence="1">
    <location>
        <begin position="90"/>
        <end position="116"/>
    </location>
</feature>
<feature type="transmembrane region" description="Helical" evidence="1">
    <location>
        <begin position="59"/>
        <end position="78"/>
    </location>
</feature>
<feature type="transmembrane region" description="Helical" evidence="1">
    <location>
        <begin position="15"/>
        <end position="38"/>
    </location>
</feature>
<proteinExistence type="predicted"/>
<accession>A0A2N9DUY1</accession>